<evidence type="ECO:0000256" key="1">
    <source>
        <dbReference type="SAM" id="MobiDB-lite"/>
    </source>
</evidence>
<dbReference type="Proteomes" id="UP000509667">
    <property type="component" value="Chromosome"/>
</dbReference>
<keyword evidence="3" id="KW-1185">Reference proteome</keyword>
<name>A0A7D5T9N8_9EURY</name>
<dbReference type="OrthoDB" id="217868at2157"/>
<reference evidence="2 3" key="1">
    <citation type="submission" date="2020-07" db="EMBL/GenBank/DDBJ databases">
        <title>Halosimplex pelagicum sp. nov. and Halosimplex rubrum sp. nov., isolated from salted brown alga Laminaria, and emended description of the genus Halosimplex.</title>
        <authorList>
            <person name="Cui H."/>
        </authorList>
    </citation>
    <scope>NUCLEOTIDE SEQUENCE [LARGE SCALE GENOMIC DNA]</scope>
    <source>
        <strain evidence="2 3">R27</strain>
    </source>
</reference>
<accession>A0A7D5T9N8</accession>
<evidence type="ECO:0000313" key="2">
    <source>
        <dbReference type="EMBL" id="QLH79855.1"/>
    </source>
</evidence>
<dbReference type="RefSeq" id="WP_179909716.1">
    <property type="nucleotide sequence ID" value="NZ_CP058910.1"/>
</dbReference>
<dbReference type="GeneID" id="56080651"/>
<dbReference type="KEGG" id="hrr:HZS55_22270"/>
<evidence type="ECO:0000313" key="3">
    <source>
        <dbReference type="Proteomes" id="UP000509667"/>
    </source>
</evidence>
<dbReference type="AlphaFoldDB" id="A0A7D5T9N8"/>
<feature type="region of interest" description="Disordered" evidence="1">
    <location>
        <begin position="72"/>
        <end position="94"/>
    </location>
</feature>
<proteinExistence type="predicted"/>
<protein>
    <submittedName>
        <fullName evidence="2">Uncharacterized protein</fullName>
    </submittedName>
</protein>
<organism evidence="2 3">
    <name type="scientific">Halosimplex rubrum</name>
    <dbReference type="NCBI Taxonomy" id="869889"/>
    <lineage>
        <taxon>Archaea</taxon>
        <taxon>Methanobacteriati</taxon>
        <taxon>Methanobacteriota</taxon>
        <taxon>Stenosarchaea group</taxon>
        <taxon>Halobacteria</taxon>
        <taxon>Halobacteriales</taxon>
        <taxon>Haloarculaceae</taxon>
        <taxon>Halosimplex</taxon>
    </lineage>
</organism>
<dbReference type="EMBL" id="CP058910">
    <property type="protein sequence ID" value="QLH79855.1"/>
    <property type="molecule type" value="Genomic_DNA"/>
</dbReference>
<sequence>MSERAELDTESLASRVVAAGVVELSVRDETPAHAGEIRRACNDAVDAVESDVLGTVTEAEVARTLNELEADGVVEGARDDTSPTGKGRPDYRLVPPADAVRGALADDDRTAALADRVDALDS</sequence>
<gene>
    <name evidence="2" type="ORF">HZS55_22270</name>
</gene>
<feature type="compositionally biased region" description="Basic and acidic residues" evidence="1">
    <location>
        <begin position="76"/>
        <end position="91"/>
    </location>
</feature>